<organism evidence="2 3">
    <name type="scientific">Cellulomonas xylanilytica</name>
    <dbReference type="NCBI Taxonomy" id="233583"/>
    <lineage>
        <taxon>Bacteria</taxon>
        <taxon>Bacillati</taxon>
        <taxon>Actinomycetota</taxon>
        <taxon>Actinomycetes</taxon>
        <taxon>Micrococcales</taxon>
        <taxon>Cellulomonadaceae</taxon>
        <taxon>Cellulomonas</taxon>
    </lineage>
</organism>
<comment type="caution">
    <text evidence="2">The sequence shown here is derived from an EMBL/GenBank/DDBJ whole genome shotgun (WGS) entry which is preliminary data.</text>
</comment>
<feature type="region of interest" description="Disordered" evidence="1">
    <location>
        <begin position="40"/>
        <end position="64"/>
    </location>
</feature>
<dbReference type="Proteomes" id="UP000321118">
    <property type="component" value="Unassembled WGS sequence"/>
</dbReference>
<dbReference type="AlphaFoldDB" id="A0A510VCR1"/>
<name>A0A510VCR1_9CELL</name>
<dbReference type="EMBL" id="BJUB01000012">
    <property type="protein sequence ID" value="GEK22945.1"/>
    <property type="molecule type" value="Genomic_DNA"/>
</dbReference>
<keyword evidence="3" id="KW-1185">Reference proteome</keyword>
<evidence type="ECO:0000256" key="1">
    <source>
        <dbReference type="SAM" id="MobiDB-lite"/>
    </source>
</evidence>
<evidence type="ECO:0000313" key="3">
    <source>
        <dbReference type="Proteomes" id="UP000321118"/>
    </source>
</evidence>
<sequence>MNMPAMRTTSACHALRGTVTRGFPVAAVASVIGAALQADGQRDRRALRGPPFSDTHRAATAAWARPHARRAGGLKIELRLAE</sequence>
<protein>
    <submittedName>
        <fullName evidence="2">Uncharacterized protein</fullName>
    </submittedName>
</protein>
<reference evidence="2 3" key="1">
    <citation type="submission" date="2019-07" db="EMBL/GenBank/DDBJ databases">
        <title>Whole genome shotgun sequence of Cellulomonas xylanilytica NBRC 101102.</title>
        <authorList>
            <person name="Hosoyama A."/>
            <person name="Uohara A."/>
            <person name="Ohji S."/>
            <person name="Ichikawa N."/>
        </authorList>
    </citation>
    <scope>NUCLEOTIDE SEQUENCE [LARGE SCALE GENOMIC DNA]</scope>
    <source>
        <strain evidence="2 3">NBRC 101102</strain>
    </source>
</reference>
<proteinExistence type="predicted"/>
<gene>
    <name evidence="2" type="ORF">CXY01_34650</name>
</gene>
<accession>A0A510VCR1</accession>
<evidence type="ECO:0000313" key="2">
    <source>
        <dbReference type="EMBL" id="GEK22945.1"/>
    </source>
</evidence>